<dbReference type="Proteomes" id="UP001197093">
    <property type="component" value="Unassembled WGS sequence"/>
</dbReference>
<feature type="compositionally biased region" description="Low complexity" evidence="1">
    <location>
        <begin position="52"/>
        <end position="62"/>
    </location>
</feature>
<evidence type="ECO:0000256" key="1">
    <source>
        <dbReference type="SAM" id="MobiDB-lite"/>
    </source>
</evidence>
<accession>A0AAD4I3W1</accession>
<evidence type="ECO:0000313" key="4">
    <source>
        <dbReference type="EMBL" id="KAG7292650.1"/>
    </source>
</evidence>
<keyword evidence="5" id="KW-1185">Reference proteome</keyword>
<dbReference type="AlphaFoldDB" id="A0AAD4I3W1"/>
<reference evidence="4" key="1">
    <citation type="submission" date="2023-02" db="EMBL/GenBank/DDBJ databases">
        <authorList>
            <person name="Palmer J.M."/>
        </authorList>
    </citation>
    <scope>NUCLEOTIDE SEQUENCE</scope>
    <source>
        <strain evidence="4">FW57</strain>
    </source>
</reference>
<evidence type="ECO:0000256" key="2">
    <source>
        <dbReference type="SAM" id="SignalP"/>
    </source>
</evidence>
<gene>
    <name evidence="4" type="ORF">NEMBOFW57_002686</name>
</gene>
<feature type="signal peptide" evidence="2">
    <location>
        <begin position="1"/>
        <end position="20"/>
    </location>
</feature>
<evidence type="ECO:0000259" key="3">
    <source>
        <dbReference type="Pfam" id="PF14856"/>
    </source>
</evidence>
<evidence type="ECO:0000313" key="5">
    <source>
        <dbReference type="Proteomes" id="UP001197093"/>
    </source>
</evidence>
<keyword evidence="2" id="KW-0732">Signal</keyword>
<feature type="domain" description="Ecp2 effector protein-like" evidence="3">
    <location>
        <begin position="50"/>
        <end position="144"/>
    </location>
</feature>
<organism evidence="4 5">
    <name type="scientific">Staphylotrichum longicolle</name>
    <dbReference type="NCBI Taxonomy" id="669026"/>
    <lineage>
        <taxon>Eukaryota</taxon>
        <taxon>Fungi</taxon>
        <taxon>Dikarya</taxon>
        <taxon>Ascomycota</taxon>
        <taxon>Pezizomycotina</taxon>
        <taxon>Sordariomycetes</taxon>
        <taxon>Sordariomycetidae</taxon>
        <taxon>Sordariales</taxon>
        <taxon>Chaetomiaceae</taxon>
        <taxon>Staphylotrichum</taxon>
    </lineage>
</organism>
<dbReference type="Pfam" id="PF14856">
    <property type="entry name" value="Hce2"/>
    <property type="match status" value="1"/>
</dbReference>
<sequence>MQLTKTLALFAAALALGVDAAPVAEPQGALDYSPNPSSPETTKLQKRTDRCGGSSFTGETSGGSPLISDCQQLANNLSGSGYWFFYVWNNTKELARFGTCRFMVDTVSDHGTSVGDLDVKDLIRDSIAKFGRDGRVGAKGAMNCGWSEEAVWWYIWHT</sequence>
<dbReference type="EMBL" id="JAHCVI010000001">
    <property type="protein sequence ID" value="KAG7292650.1"/>
    <property type="molecule type" value="Genomic_DNA"/>
</dbReference>
<protein>
    <recommendedName>
        <fullName evidence="3">Ecp2 effector protein-like domain-containing protein</fullName>
    </recommendedName>
</protein>
<name>A0AAD4I3W1_9PEZI</name>
<dbReference type="InterPro" id="IPR029226">
    <property type="entry name" value="Ecp2-like"/>
</dbReference>
<comment type="caution">
    <text evidence="4">The sequence shown here is derived from an EMBL/GenBank/DDBJ whole genome shotgun (WGS) entry which is preliminary data.</text>
</comment>
<feature type="chain" id="PRO_5042226991" description="Ecp2 effector protein-like domain-containing protein" evidence="2">
    <location>
        <begin position="21"/>
        <end position="158"/>
    </location>
</feature>
<feature type="region of interest" description="Disordered" evidence="1">
    <location>
        <begin position="27"/>
        <end position="62"/>
    </location>
</feature>
<proteinExistence type="predicted"/>